<evidence type="ECO:0008006" key="3">
    <source>
        <dbReference type="Google" id="ProtNLM"/>
    </source>
</evidence>
<dbReference type="SUPFAM" id="SSF101898">
    <property type="entry name" value="NHL repeat"/>
    <property type="match status" value="1"/>
</dbReference>
<proteinExistence type="predicted"/>
<accession>A0ABY5IM88</accession>
<gene>
    <name evidence="1" type="ORF">NOX80_09925</name>
</gene>
<protein>
    <recommendedName>
        <fullName evidence="3">SdiA-regulated family protein</fullName>
    </recommendedName>
</protein>
<evidence type="ECO:0000313" key="2">
    <source>
        <dbReference type="Proteomes" id="UP001059844"/>
    </source>
</evidence>
<dbReference type="Proteomes" id="UP001059844">
    <property type="component" value="Chromosome"/>
</dbReference>
<evidence type="ECO:0000313" key="1">
    <source>
        <dbReference type="EMBL" id="UUC43951.1"/>
    </source>
</evidence>
<dbReference type="RefSeq" id="WP_256549620.1">
    <property type="nucleotide sequence ID" value="NZ_CP101751.1"/>
</dbReference>
<sequence>MKTLKVTFFLLSLTVLFCCNDKKELPVLFQLPKKLKEVSGITTTDGGKSLWVIEDSGNKNKIYQLNREGDLQHTVTVANATNTDWEDLTTDDQHNIYIGDFGNNDNIRKDLVIYKVNAADLGKEEADASASIHFSYPEQKAFPPKKTELWYDVEGFFFWKDNFYLFTKNRSKGFDGTTFLYRVPNKPGTHNAKLMGSFKTCNIYNHCAITGATISPDGKKVALLSHTKVWLFEDFKNDDFFNGKMTRLELNHMSQKEAITFTDNGTLIIADEKVKKNGGNVYEVSVQTLKSKS</sequence>
<name>A0ABY5IM88_9FLAO</name>
<organism evidence="1 2">
    <name type="scientific">Flavobacterium cerinum</name>
    <dbReference type="NCBI Taxonomy" id="2502784"/>
    <lineage>
        <taxon>Bacteria</taxon>
        <taxon>Pseudomonadati</taxon>
        <taxon>Bacteroidota</taxon>
        <taxon>Flavobacteriia</taxon>
        <taxon>Flavobacteriales</taxon>
        <taxon>Flavobacteriaceae</taxon>
        <taxon>Flavobacterium</taxon>
    </lineage>
</organism>
<dbReference type="EMBL" id="CP101751">
    <property type="protein sequence ID" value="UUC43951.1"/>
    <property type="molecule type" value="Genomic_DNA"/>
</dbReference>
<keyword evidence="2" id="KW-1185">Reference proteome</keyword>
<reference evidence="1" key="1">
    <citation type="submission" date="2022-07" db="EMBL/GenBank/DDBJ databases">
        <title>Isolation, identification, and degradation of a PFOSA degrading strain from sewage treatment plant.</title>
        <authorList>
            <person name="Zhang L."/>
            <person name="Huo Y."/>
        </authorList>
    </citation>
    <scope>NUCLEOTIDE SEQUENCE</scope>
    <source>
        <strain evidence="1">C1</strain>
    </source>
</reference>